<accession>A0ACB8RM72</accession>
<reference evidence="1" key="1">
    <citation type="submission" date="2021-02" db="EMBL/GenBank/DDBJ databases">
        <authorList>
            <consortium name="DOE Joint Genome Institute"/>
            <person name="Ahrendt S."/>
            <person name="Looney B.P."/>
            <person name="Miyauchi S."/>
            <person name="Morin E."/>
            <person name="Drula E."/>
            <person name="Courty P.E."/>
            <person name="Chicoki N."/>
            <person name="Fauchery L."/>
            <person name="Kohler A."/>
            <person name="Kuo A."/>
            <person name="Labutti K."/>
            <person name="Pangilinan J."/>
            <person name="Lipzen A."/>
            <person name="Riley R."/>
            <person name="Andreopoulos W."/>
            <person name="He G."/>
            <person name="Johnson J."/>
            <person name="Barry K.W."/>
            <person name="Grigoriev I.V."/>
            <person name="Nagy L."/>
            <person name="Hibbett D."/>
            <person name="Henrissat B."/>
            <person name="Matheny P.B."/>
            <person name="Labbe J."/>
            <person name="Martin F."/>
        </authorList>
    </citation>
    <scope>NUCLEOTIDE SEQUENCE</scope>
    <source>
        <strain evidence="1">FP105234-sp</strain>
    </source>
</reference>
<name>A0ACB8RM72_9AGAM</name>
<evidence type="ECO:0000313" key="2">
    <source>
        <dbReference type="Proteomes" id="UP000814033"/>
    </source>
</evidence>
<dbReference type="EMBL" id="MU275972">
    <property type="protein sequence ID" value="KAI0044746.1"/>
    <property type="molecule type" value="Genomic_DNA"/>
</dbReference>
<sequence length="192" mass="21304">MQLEGAVDKSLSILDFLEDLRPGVAPVHLLLRPRRSGKSTLLRLTNEFLQRGGPGDVLERRTYFSGRAIAKEEDAVEKHFANIVFLLDLTNVIANDMPGLRNAFLSAVKYSVSDMKCTGCFSNAAELDAHDGSFLRELLGVATPLSDELDAGTILRDISRIVYKLSKRPMVFMMDEYDSPIAYAAEHGCHDE</sequence>
<protein>
    <submittedName>
        <fullName evidence="1">Uncharacterized protein</fullName>
    </submittedName>
</protein>
<dbReference type="Proteomes" id="UP000814033">
    <property type="component" value="Unassembled WGS sequence"/>
</dbReference>
<gene>
    <name evidence="1" type="ORF">FA95DRAFT_219195</name>
</gene>
<organism evidence="1 2">
    <name type="scientific">Auriscalpium vulgare</name>
    <dbReference type="NCBI Taxonomy" id="40419"/>
    <lineage>
        <taxon>Eukaryota</taxon>
        <taxon>Fungi</taxon>
        <taxon>Dikarya</taxon>
        <taxon>Basidiomycota</taxon>
        <taxon>Agaricomycotina</taxon>
        <taxon>Agaricomycetes</taxon>
        <taxon>Russulales</taxon>
        <taxon>Auriscalpiaceae</taxon>
        <taxon>Auriscalpium</taxon>
    </lineage>
</organism>
<evidence type="ECO:0000313" key="1">
    <source>
        <dbReference type="EMBL" id="KAI0044746.1"/>
    </source>
</evidence>
<comment type="caution">
    <text evidence="1">The sequence shown here is derived from an EMBL/GenBank/DDBJ whole genome shotgun (WGS) entry which is preliminary data.</text>
</comment>
<keyword evidence="2" id="KW-1185">Reference proteome</keyword>
<reference evidence="1" key="2">
    <citation type="journal article" date="2022" name="New Phytol.">
        <title>Evolutionary transition to the ectomycorrhizal habit in the genomes of a hyperdiverse lineage of mushroom-forming fungi.</title>
        <authorList>
            <person name="Looney B."/>
            <person name="Miyauchi S."/>
            <person name="Morin E."/>
            <person name="Drula E."/>
            <person name="Courty P.E."/>
            <person name="Kohler A."/>
            <person name="Kuo A."/>
            <person name="LaButti K."/>
            <person name="Pangilinan J."/>
            <person name="Lipzen A."/>
            <person name="Riley R."/>
            <person name="Andreopoulos W."/>
            <person name="He G."/>
            <person name="Johnson J."/>
            <person name="Nolan M."/>
            <person name="Tritt A."/>
            <person name="Barry K.W."/>
            <person name="Grigoriev I.V."/>
            <person name="Nagy L.G."/>
            <person name="Hibbett D."/>
            <person name="Henrissat B."/>
            <person name="Matheny P.B."/>
            <person name="Labbe J."/>
            <person name="Martin F.M."/>
        </authorList>
    </citation>
    <scope>NUCLEOTIDE SEQUENCE</scope>
    <source>
        <strain evidence="1">FP105234-sp</strain>
    </source>
</reference>
<proteinExistence type="predicted"/>